<accession>A0A3M3Y914</accession>
<dbReference type="PANTHER" id="PTHR43316">
    <property type="entry name" value="HYDROLASE, HALOACID DELAHOGENASE-RELATED"/>
    <property type="match status" value="1"/>
</dbReference>
<evidence type="ECO:0000313" key="2">
    <source>
        <dbReference type="EMBL" id="RMO78897.1"/>
    </source>
</evidence>
<name>A0A3M3Y914_9PSED</name>
<comment type="caution">
    <text evidence="2">The sequence shown here is derived from an EMBL/GenBank/DDBJ whole genome shotgun (WGS) entry which is preliminary data.</text>
</comment>
<reference evidence="2 3" key="1">
    <citation type="submission" date="2018-08" db="EMBL/GenBank/DDBJ databases">
        <title>Recombination of ecologically and evolutionarily significant loci maintains genetic cohesion in the Pseudomonas syringae species complex.</title>
        <authorList>
            <person name="Dillon M."/>
            <person name="Thakur S."/>
            <person name="Almeida R.N.D."/>
            <person name="Weir B.S."/>
            <person name="Guttman D.S."/>
        </authorList>
    </citation>
    <scope>NUCLEOTIDE SEQUENCE [LARGE SCALE GENOMIC DNA]</scope>
    <source>
        <strain evidence="2 3">ICMP 2732</strain>
    </source>
</reference>
<dbReference type="Pfam" id="PF00702">
    <property type="entry name" value="Hydrolase"/>
    <property type="match status" value="1"/>
</dbReference>
<dbReference type="SUPFAM" id="SSF56784">
    <property type="entry name" value="HAD-like"/>
    <property type="match status" value="1"/>
</dbReference>
<dbReference type="InterPro" id="IPR023214">
    <property type="entry name" value="HAD_sf"/>
</dbReference>
<proteinExistence type="predicted"/>
<dbReference type="AlphaFoldDB" id="A0A3M3Y914"/>
<dbReference type="InterPro" id="IPR036412">
    <property type="entry name" value="HAD-like_sf"/>
</dbReference>
<dbReference type="Gene3D" id="3.40.50.1000">
    <property type="entry name" value="HAD superfamily/HAD-like"/>
    <property type="match status" value="1"/>
</dbReference>
<dbReference type="InterPro" id="IPR006439">
    <property type="entry name" value="HAD-SF_hydro_IA"/>
</dbReference>
<protein>
    <submittedName>
        <fullName evidence="2">Haloacid dehalogenase-like family hydrolase</fullName>
    </submittedName>
</protein>
<dbReference type="EMBL" id="RBPY01000076">
    <property type="protein sequence ID" value="RMO78897.1"/>
    <property type="molecule type" value="Genomic_DNA"/>
</dbReference>
<dbReference type="GO" id="GO:0016787">
    <property type="term" value="F:hydrolase activity"/>
    <property type="evidence" value="ECO:0007669"/>
    <property type="project" value="UniProtKB-KW"/>
</dbReference>
<dbReference type="NCBIfam" id="TIGR01549">
    <property type="entry name" value="HAD-SF-IA-v1"/>
    <property type="match status" value="1"/>
</dbReference>
<evidence type="ECO:0000256" key="1">
    <source>
        <dbReference type="ARBA" id="ARBA00022801"/>
    </source>
</evidence>
<dbReference type="InterPro" id="IPR051540">
    <property type="entry name" value="S-2-haloacid_dehalogenase"/>
</dbReference>
<organism evidence="2 3">
    <name type="scientific">Pseudomonas syringae pv. primulae</name>
    <dbReference type="NCBI Taxonomy" id="251707"/>
    <lineage>
        <taxon>Bacteria</taxon>
        <taxon>Pseudomonadati</taxon>
        <taxon>Pseudomonadota</taxon>
        <taxon>Gammaproteobacteria</taxon>
        <taxon>Pseudomonadales</taxon>
        <taxon>Pseudomonadaceae</taxon>
        <taxon>Pseudomonas</taxon>
    </lineage>
</organism>
<dbReference type="Proteomes" id="UP000281350">
    <property type="component" value="Unassembled WGS sequence"/>
</dbReference>
<evidence type="ECO:0000313" key="3">
    <source>
        <dbReference type="Proteomes" id="UP000281350"/>
    </source>
</evidence>
<sequence>MEATSPSAAGTMIGGVVLDAFGTVVRIKRRLNPYRELIREGRRQGCDLTSDGTHFIMTTNLSLVEMASQLGIYLSPAKRQELTRAVELELASIEPFPDALEAMSRLQGAGVKLGICSNLASPYGPVIKALFPNLNGYAFSYEVGAIKPNPIIYQAICNQIGIEPGHHFSNGMARVLMIGDSKKCDQDGPRLIGMMGLHLDRKGQGAINDLTRFADLVIDHNRKSSPHK</sequence>
<dbReference type="RefSeq" id="WP_122277362.1">
    <property type="nucleotide sequence ID" value="NZ_RBPY01000076.1"/>
</dbReference>
<gene>
    <name evidence="2" type="ORF">ALQ36_00139</name>
</gene>
<dbReference type="PANTHER" id="PTHR43316:SF3">
    <property type="entry name" value="HALOACID DEHALOGENASE, TYPE II (AFU_ORTHOLOGUE AFUA_2G07750)-RELATED"/>
    <property type="match status" value="1"/>
</dbReference>
<keyword evidence="1 2" id="KW-0378">Hydrolase</keyword>